<comment type="caution">
    <text evidence="2">The sequence shown here is derived from an EMBL/GenBank/DDBJ whole genome shotgun (WGS) entry which is preliminary data.</text>
</comment>
<keyword evidence="1" id="KW-0812">Transmembrane</keyword>
<feature type="transmembrane region" description="Helical" evidence="1">
    <location>
        <begin position="6"/>
        <end position="22"/>
    </location>
</feature>
<evidence type="ECO:0008006" key="4">
    <source>
        <dbReference type="Google" id="ProtNLM"/>
    </source>
</evidence>
<dbReference type="PANTHER" id="PTHR36111">
    <property type="entry name" value="INNER MEMBRANE PROTEIN-RELATED"/>
    <property type="match status" value="1"/>
</dbReference>
<keyword evidence="1" id="KW-1133">Transmembrane helix</keyword>
<feature type="transmembrane region" description="Helical" evidence="1">
    <location>
        <begin position="59"/>
        <end position="85"/>
    </location>
</feature>
<dbReference type="AlphaFoldDB" id="A0AA86ZWQ6"/>
<feature type="transmembrane region" description="Helical" evidence="1">
    <location>
        <begin position="106"/>
        <end position="128"/>
    </location>
</feature>
<dbReference type="GeneID" id="48924877"/>
<dbReference type="EMBL" id="ACGO02000001">
    <property type="protein sequence ID" value="EFJ70295.1"/>
    <property type="molecule type" value="Genomic_DNA"/>
</dbReference>
<gene>
    <name evidence="2" type="ORF">HMPREF0514_10739</name>
</gene>
<accession>A0AA86ZWQ6</accession>
<keyword evidence="1" id="KW-0472">Membrane</keyword>
<feature type="transmembrane region" description="Helical" evidence="1">
    <location>
        <begin position="34"/>
        <end position="53"/>
    </location>
</feature>
<feature type="transmembrane region" description="Helical" evidence="1">
    <location>
        <begin position="221"/>
        <end position="242"/>
    </location>
</feature>
<evidence type="ECO:0000313" key="2">
    <source>
        <dbReference type="EMBL" id="EFJ70295.1"/>
    </source>
</evidence>
<proteinExistence type="predicted"/>
<protein>
    <recommendedName>
        <fullName evidence="4">Integral membrane protein</fullName>
    </recommendedName>
</protein>
<feature type="transmembrane region" description="Helical" evidence="1">
    <location>
        <begin position="148"/>
        <end position="178"/>
    </location>
</feature>
<dbReference type="PANTHER" id="PTHR36111:SF2">
    <property type="entry name" value="INNER MEMBRANE PROTEIN"/>
    <property type="match status" value="1"/>
</dbReference>
<dbReference type="RefSeq" id="WP_003648939.1">
    <property type="nucleotide sequence ID" value="NZ_CP040500.1"/>
</dbReference>
<reference evidence="2 3" key="1">
    <citation type="submission" date="2010-06" db="EMBL/GenBank/DDBJ databases">
        <authorList>
            <person name="Muzny D."/>
            <person name="Qin X."/>
            <person name="Buhay C."/>
            <person name="Dugan-Rocha S."/>
            <person name="Ding Y."/>
            <person name="Chen G."/>
            <person name="Hawes A."/>
            <person name="Holder M."/>
            <person name="Jhangiani S."/>
            <person name="Johnson A."/>
            <person name="Khan Z."/>
            <person name="Li Z."/>
            <person name="Liu W."/>
            <person name="Liu X."/>
            <person name="Perez L."/>
            <person name="Shen H."/>
            <person name="Wang Q."/>
            <person name="Watt J."/>
            <person name="Xi L."/>
            <person name="Xin Y."/>
            <person name="Zhou J."/>
            <person name="Deng J."/>
            <person name="Jiang H."/>
            <person name="Liu Y."/>
            <person name="Qu J."/>
            <person name="Song X.-Z."/>
            <person name="Zhang L."/>
            <person name="Villasana D."/>
            <person name="Johnson A."/>
            <person name="Liu J."/>
            <person name="Liyanage D."/>
            <person name="Lorensuhewa L."/>
            <person name="Robinson T."/>
            <person name="Song A."/>
            <person name="Song B.-B."/>
            <person name="Dinh H."/>
            <person name="Thornton R."/>
            <person name="Coyle M."/>
            <person name="Francisco L."/>
            <person name="Jackson L."/>
            <person name="Javaid M."/>
            <person name="Korchina V."/>
            <person name="Kovar C."/>
            <person name="Mata R."/>
            <person name="Mathew T."/>
            <person name="Ngo R."/>
            <person name="Nguyen L."/>
            <person name="Nguyen N."/>
            <person name="Okwuonu G."/>
            <person name="Ongeri F."/>
            <person name="Pham C."/>
            <person name="Simmons D."/>
            <person name="Wilczek-Boney K."/>
            <person name="Hale W."/>
            <person name="Jakkamsetti A."/>
            <person name="Pham P."/>
            <person name="Ruth R."/>
            <person name="San Lucas F."/>
            <person name="Warren J."/>
            <person name="Zhang J."/>
            <person name="Zhao Z."/>
            <person name="Zhou C."/>
            <person name="Zhu D."/>
            <person name="Lee S."/>
            <person name="Bess C."/>
            <person name="Blankenburg K."/>
            <person name="Forbes L."/>
            <person name="Fu Q."/>
            <person name="Gubbala S."/>
            <person name="Hirani K."/>
            <person name="Jayaseelan J.C."/>
            <person name="Lara F."/>
            <person name="Munidasa M."/>
            <person name="Palculict T."/>
            <person name="Patil S."/>
            <person name="Pu L.-L."/>
            <person name="Saada N."/>
            <person name="Tang L."/>
            <person name="Weissenberger G."/>
            <person name="Zhu Y."/>
            <person name="Hemphill L."/>
            <person name="Shang Y."/>
            <person name="Youmans B."/>
            <person name="Ayvaz T."/>
            <person name="Ross M."/>
            <person name="Santibanez J."/>
            <person name="Aqrawi P."/>
            <person name="Gross S."/>
            <person name="Joshi V."/>
            <person name="Fowler G."/>
            <person name="Nazareth L."/>
            <person name="Reid J."/>
            <person name="Worley K."/>
            <person name="Petrosino J."/>
            <person name="Highlander S."/>
            <person name="Gibbs R."/>
        </authorList>
    </citation>
    <scope>NUCLEOTIDE SEQUENCE [LARGE SCALE GENOMIC DNA]</scope>
    <source>
        <strain evidence="2 3">JV-V03</strain>
    </source>
</reference>
<dbReference type="Proteomes" id="UP000003672">
    <property type="component" value="Unassembled WGS sequence"/>
</dbReference>
<name>A0AA86ZWQ6_9LACO</name>
<evidence type="ECO:0000256" key="1">
    <source>
        <dbReference type="SAM" id="Phobius"/>
    </source>
</evidence>
<evidence type="ECO:0000313" key="3">
    <source>
        <dbReference type="Proteomes" id="UP000003672"/>
    </source>
</evidence>
<dbReference type="Pfam" id="PF04474">
    <property type="entry name" value="DUF554"/>
    <property type="match status" value="1"/>
</dbReference>
<sequence>MPIGVIVNASSVLLGGIFGGFFGNKLSEDFKEKLNMIFGACSMGMGIFSIAPMKYMPAVIFAVILGTIVGLAIHLGKIFNQGALLMQRPITRMIPTENLSISRDEFMSLMVTATVLFCASGTGIYGSLDEGMSGDITILVSKSILDFFTAAIFAASLGYAVSIIAIPQFIIFFILFLLARFILPFTTPSMISDFKACGGFLMLATGFRMVKLKMFPIAEMIPAMILVMPLSWLWSDVILKLIH</sequence>
<organism evidence="2 3">
    <name type="scientific">Lactobacillus paragasseri JV-V03</name>
    <dbReference type="NCBI Taxonomy" id="525326"/>
    <lineage>
        <taxon>Bacteria</taxon>
        <taxon>Bacillati</taxon>
        <taxon>Bacillota</taxon>
        <taxon>Bacilli</taxon>
        <taxon>Lactobacillales</taxon>
        <taxon>Lactobacillaceae</taxon>
        <taxon>Lactobacillus</taxon>
    </lineage>
</organism>
<dbReference type="InterPro" id="IPR007563">
    <property type="entry name" value="DUF554"/>
</dbReference>